<dbReference type="InterPro" id="IPR004843">
    <property type="entry name" value="Calcineurin-like_PHP"/>
</dbReference>
<dbReference type="Gene3D" id="3.90.780.10">
    <property type="entry name" value="5'-Nucleotidase, C-terminal domain"/>
    <property type="match status" value="1"/>
</dbReference>
<dbReference type="PROSITE" id="PS00786">
    <property type="entry name" value="5_NUCLEOTIDASE_2"/>
    <property type="match status" value="1"/>
</dbReference>
<dbReference type="InterPro" id="IPR008334">
    <property type="entry name" value="5'-Nucleotdase_C"/>
</dbReference>
<feature type="domain" description="TNase-like" evidence="3">
    <location>
        <begin position="361"/>
        <end position="503"/>
    </location>
</feature>
<dbReference type="PANTHER" id="PTHR11575:SF24">
    <property type="entry name" value="5'-NUCLEOTIDASE"/>
    <property type="match status" value="1"/>
</dbReference>
<dbReference type="Pfam" id="PF00565">
    <property type="entry name" value="SNase"/>
    <property type="match status" value="1"/>
</dbReference>
<dbReference type="Gene3D" id="3.30.1920.20">
    <property type="match status" value="1"/>
</dbReference>
<dbReference type="Pfam" id="PF19886">
    <property type="entry name" value="DUF6359"/>
    <property type="match status" value="1"/>
</dbReference>
<evidence type="ECO:0000256" key="1">
    <source>
        <dbReference type="ARBA" id="ARBA00022729"/>
    </source>
</evidence>
<comment type="caution">
    <text evidence="4">The sequence shown here is derived from an EMBL/GenBank/DDBJ whole genome shotgun (WGS) entry which is preliminary data.</text>
</comment>
<dbReference type="SUPFAM" id="SSF55816">
    <property type="entry name" value="5'-nucleotidase (syn. UDP-sugar hydrolase), C-terminal domain"/>
    <property type="match status" value="1"/>
</dbReference>
<dbReference type="InterPro" id="IPR036907">
    <property type="entry name" value="5'-Nucleotdase_C_sf"/>
</dbReference>
<feature type="chain" id="PRO_5045848199" evidence="2">
    <location>
        <begin position="34"/>
        <end position="1267"/>
    </location>
</feature>
<dbReference type="Gene3D" id="3.60.21.10">
    <property type="match status" value="1"/>
</dbReference>
<dbReference type="CDD" id="cd04486">
    <property type="entry name" value="YhcR_OBF_like"/>
    <property type="match status" value="1"/>
</dbReference>
<keyword evidence="5" id="KW-1185">Reference proteome</keyword>
<evidence type="ECO:0000256" key="2">
    <source>
        <dbReference type="SAM" id="SignalP"/>
    </source>
</evidence>
<dbReference type="PROSITE" id="PS50830">
    <property type="entry name" value="TNASE_3"/>
    <property type="match status" value="1"/>
</dbReference>
<dbReference type="SUPFAM" id="SSF56300">
    <property type="entry name" value="Metallo-dependent phosphatases"/>
    <property type="match status" value="1"/>
</dbReference>
<name>A0ABV6GES2_9BACI</name>
<organism evidence="4 5">
    <name type="scientific">Metabacillus herbersteinensis</name>
    <dbReference type="NCBI Taxonomy" id="283816"/>
    <lineage>
        <taxon>Bacteria</taxon>
        <taxon>Bacillati</taxon>
        <taxon>Bacillota</taxon>
        <taxon>Bacilli</taxon>
        <taxon>Bacillales</taxon>
        <taxon>Bacillaceae</taxon>
        <taxon>Metabacillus</taxon>
    </lineage>
</organism>
<dbReference type="PRINTS" id="PR01607">
    <property type="entry name" value="APYRASEFAMLY"/>
</dbReference>
<feature type="signal peptide" evidence="2">
    <location>
        <begin position="1"/>
        <end position="33"/>
    </location>
</feature>
<dbReference type="Pfam" id="PF00149">
    <property type="entry name" value="Metallophos"/>
    <property type="match status" value="1"/>
</dbReference>
<evidence type="ECO:0000259" key="3">
    <source>
        <dbReference type="PROSITE" id="PS50830"/>
    </source>
</evidence>
<proteinExistence type="predicted"/>
<dbReference type="InterPro" id="IPR058094">
    <property type="entry name" value="Ig-like_OmpL47-like"/>
</dbReference>
<dbReference type="InterPro" id="IPR029052">
    <property type="entry name" value="Metallo-depent_PP-like"/>
</dbReference>
<dbReference type="InterPro" id="IPR006146">
    <property type="entry name" value="5'-Nucleotdase_CS"/>
</dbReference>
<dbReference type="NCBIfam" id="NF047446">
    <property type="entry name" value="barrel_OmpL47"/>
    <property type="match status" value="1"/>
</dbReference>
<evidence type="ECO:0000313" key="4">
    <source>
        <dbReference type="EMBL" id="MFC0272182.1"/>
    </source>
</evidence>
<dbReference type="SMART" id="SM00318">
    <property type="entry name" value="SNc"/>
    <property type="match status" value="1"/>
</dbReference>
<accession>A0ABV6GES2</accession>
<dbReference type="Proteomes" id="UP001589854">
    <property type="component" value="Unassembled WGS sequence"/>
</dbReference>
<dbReference type="InterPro" id="IPR006179">
    <property type="entry name" value="5_nucleotidase/apyrase"/>
</dbReference>
<keyword evidence="1 2" id="KW-0732">Signal</keyword>
<dbReference type="PANTHER" id="PTHR11575">
    <property type="entry name" value="5'-NUCLEOTIDASE-RELATED"/>
    <property type="match status" value="1"/>
</dbReference>
<protein>
    <submittedName>
        <fullName evidence="4">DUF6359 domain-containing protein</fullName>
    </submittedName>
</protein>
<dbReference type="Pfam" id="PF02872">
    <property type="entry name" value="5_nucleotid_C"/>
    <property type="match status" value="1"/>
</dbReference>
<dbReference type="Gene3D" id="2.40.50.90">
    <property type="match status" value="1"/>
</dbReference>
<dbReference type="SUPFAM" id="SSF50199">
    <property type="entry name" value="Staphylococcal nuclease"/>
    <property type="match status" value="1"/>
</dbReference>
<dbReference type="InterPro" id="IPR045939">
    <property type="entry name" value="YhcR_N"/>
</dbReference>
<reference evidence="4 5" key="1">
    <citation type="submission" date="2024-09" db="EMBL/GenBank/DDBJ databases">
        <authorList>
            <person name="Sun Q."/>
            <person name="Mori K."/>
        </authorList>
    </citation>
    <scope>NUCLEOTIDE SEQUENCE [LARGE SCALE GENOMIC DNA]</scope>
    <source>
        <strain evidence="4 5">CCM 7228</strain>
    </source>
</reference>
<dbReference type="InterPro" id="IPR016071">
    <property type="entry name" value="Staphylococal_nuclease_OB-fold"/>
</dbReference>
<evidence type="ECO:0000313" key="5">
    <source>
        <dbReference type="Proteomes" id="UP001589854"/>
    </source>
</evidence>
<gene>
    <name evidence="4" type="ORF">ACFFIX_12030</name>
</gene>
<dbReference type="InterPro" id="IPR035437">
    <property type="entry name" value="SNase_OB-fold_sf"/>
</dbReference>
<dbReference type="EMBL" id="JBHLVO010000008">
    <property type="protein sequence ID" value="MFC0272182.1"/>
    <property type="molecule type" value="Genomic_DNA"/>
</dbReference>
<dbReference type="RefSeq" id="WP_378934229.1">
    <property type="nucleotide sequence ID" value="NZ_JBHLVO010000008.1"/>
</dbReference>
<sequence length="1267" mass="137093">MRQVAIKKFFVLVLIFSLIVPSLLTSFAPQASAAGESIADAIANNSGSGTVEGYIVGTTTNGPNYKTEGPFTVATNIAIADSATERDSVKILPVQLPTGSIRSVLNLVDNPHLLGAKVKLTGSLEVYFGVPGLKNLTDFEILESQDPIEEPPTNTEPGTIAEARSKNGQTVTVEGIVTADNSAIGGGKLSTYIQDETAGINVFAFDGSTFPDLKEGQSIKITGNITSYKGLTEIVPSANGIEVISEGNDLPQPKEITLKDLAASETAEPLEGQLVKVAGFVSSVPSSPAGGGYNVSIIDQDFNSTTVRVMTETNAIDAIEEGKWYDFTSIVSQYDSYQVLPRKATDIVALDPQPEAPQSAGEYTSTVKSVVDGDTIHLETPVLGTTKVRYVNMDTPETYHTPVTPEDESQKFHGEQAKAYLNELLQPGDEVIVKVGEEATDTYGRLLAQIIRKEDNVNTNLEMVKQGYASTYFIWPVGDMDEYAQYQAAVKEAKGNQLGIWNPENPLAELPFEFRAREEGKGLLRYVGNSETMKYVSPENFEEVPVEARVFFASTEEAEANGYTAVSENPTENLLLQLLSINDLHGKIDQSYTLDINGDKVNDGTYGRMDYVAAYLNDRKQDNPNTLLVHAGDIIGGSSPVSALLQDEPTVEIMEAIGFDVGVVGNHEFDEGLSELQRIIKGGDHPKGTENYDGQNFPLLCANCEYKATGEDVLEPYFIKEVDGVKVGFVGAITPTTAGKVIPDGIKDINFTDPTAGVNEAVAELKEQGVKSIVVLGHLTASQNGDSVTGEAATLANGVDDEVDVIFAGDNHQVVNGTVDNKLIVQAWEYGKALADIDLEIDRTTGDIVKKTAEIVYVDQSKIDADPVVAEILSKYENRVASIINEVVGQAATAIEGGYGVKGPFGDNALGNLIADGMAAEMNSDFALMNGGGIRDNLNAGDITWGEIFNIQPFGNVLTKLEIKGADLFTIMKAQLSTQYGPDYSISGFTYKYDPATLEVKDITLKDGSKIDLEKTYTVTVNNFMAAATSGKYGPIGLLGKNPVVGPEDLEATVNYVRSFNEPISYEVEGRISDDFVAPSINITLSTPDLEDGTYSKEALVTLEATDESAGVATVEYKLNDGEWIAYSQPFTISEAGETIISYRAKDKVGNVEETKTATVMIKVSEQPEEPTQPENLEDLKEAVKSADVNRGVKTSILVHIVRAELNFELSKQVRFLSHFFEQRGYEILEDLNKKVKKYPKNVMSKEDKKTITEGIQYVIDNETETN</sequence>